<keyword evidence="2 4" id="KW-0808">Transferase</keyword>
<feature type="domain" description="Sulfotransferase" evidence="3">
    <location>
        <begin position="37"/>
        <end position="212"/>
    </location>
</feature>
<proteinExistence type="inferred from homology"/>
<evidence type="ECO:0000259" key="3">
    <source>
        <dbReference type="Pfam" id="PF00685"/>
    </source>
</evidence>
<dbReference type="PANTHER" id="PTHR11783">
    <property type="entry name" value="SULFOTRANSFERASE SULT"/>
    <property type="match status" value="1"/>
</dbReference>
<dbReference type="AlphaFoldDB" id="L0GSR8"/>
<dbReference type="Gene3D" id="3.40.50.300">
    <property type="entry name" value="P-loop containing nucleotide triphosphate hydrolases"/>
    <property type="match status" value="1"/>
</dbReference>
<dbReference type="STRING" id="765912.Thimo_0991"/>
<dbReference type="HOGENOM" id="CLU_080989_0_0_6"/>
<protein>
    <submittedName>
        <fullName evidence="4">Sulfotransferase family protein</fullName>
    </submittedName>
</protein>
<evidence type="ECO:0000313" key="5">
    <source>
        <dbReference type="Proteomes" id="UP000010816"/>
    </source>
</evidence>
<evidence type="ECO:0000313" key="4">
    <source>
        <dbReference type="EMBL" id="AGA89813.1"/>
    </source>
</evidence>
<dbReference type="KEGG" id="tmb:Thimo_0991"/>
<name>L0GSR8_9GAMM</name>
<gene>
    <name evidence="4" type="ORF">Thimo_0991</name>
</gene>
<organism evidence="4 5">
    <name type="scientific">Thioflavicoccus mobilis 8321</name>
    <dbReference type="NCBI Taxonomy" id="765912"/>
    <lineage>
        <taxon>Bacteria</taxon>
        <taxon>Pseudomonadati</taxon>
        <taxon>Pseudomonadota</taxon>
        <taxon>Gammaproteobacteria</taxon>
        <taxon>Chromatiales</taxon>
        <taxon>Chromatiaceae</taxon>
        <taxon>Thioflavicoccus</taxon>
    </lineage>
</organism>
<evidence type="ECO:0000256" key="2">
    <source>
        <dbReference type="ARBA" id="ARBA00022679"/>
    </source>
</evidence>
<sequence>MLGHPKSGTNWLCSVLSDYYDIPVFKAWLRVLPAVSPQIFHMHRFVPTAVARRRTFYLYRDGRDILVSRFFAIVRSKYDDRAKQAFERYTGVPMAEQQIREQLPAFIDWSFQGNQGSSVRWHAHVERAFRHPYVRLSYEAMKADTFAAVARAIEEVSGVAADPGRLKAAIAANAFEKKKAADNAHFLRSGTTGDWRKHFSRAAAERFEGYANRALVMLGYEAGSDWIETCTP</sequence>
<keyword evidence="5" id="KW-1185">Reference proteome</keyword>
<dbReference type="EMBL" id="CP003051">
    <property type="protein sequence ID" value="AGA89813.1"/>
    <property type="molecule type" value="Genomic_DNA"/>
</dbReference>
<dbReference type="GO" id="GO:0008146">
    <property type="term" value="F:sulfotransferase activity"/>
    <property type="evidence" value="ECO:0007669"/>
    <property type="project" value="InterPro"/>
</dbReference>
<dbReference type="Proteomes" id="UP000010816">
    <property type="component" value="Chromosome"/>
</dbReference>
<evidence type="ECO:0000256" key="1">
    <source>
        <dbReference type="ARBA" id="ARBA00005771"/>
    </source>
</evidence>
<dbReference type="InterPro" id="IPR027417">
    <property type="entry name" value="P-loop_NTPase"/>
</dbReference>
<dbReference type="eggNOG" id="ENOG5032YS1">
    <property type="taxonomic scope" value="Bacteria"/>
</dbReference>
<dbReference type="SUPFAM" id="SSF52540">
    <property type="entry name" value="P-loop containing nucleoside triphosphate hydrolases"/>
    <property type="match status" value="1"/>
</dbReference>
<dbReference type="InterPro" id="IPR000863">
    <property type="entry name" value="Sulfotransferase_dom"/>
</dbReference>
<comment type="similarity">
    <text evidence="1">Belongs to the sulfotransferase 1 family.</text>
</comment>
<accession>L0GSR8</accession>
<reference evidence="4 5" key="1">
    <citation type="submission" date="2011-09" db="EMBL/GenBank/DDBJ databases">
        <title>Complete sequence of chromosome of Thioflavicoccus mobilis 8321.</title>
        <authorList>
            <consortium name="US DOE Joint Genome Institute"/>
            <person name="Lucas S."/>
            <person name="Han J."/>
            <person name="Lapidus A."/>
            <person name="Cheng J.-F."/>
            <person name="Goodwin L."/>
            <person name="Pitluck S."/>
            <person name="Peters L."/>
            <person name="Ovchinnikova G."/>
            <person name="Lu M."/>
            <person name="Detter J.C."/>
            <person name="Han C."/>
            <person name="Tapia R."/>
            <person name="Land M."/>
            <person name="Hauser L."/>
            <person name="Kyrpides N."/>
            <person name="Ivanova N."/>
            <person name="Pagani I."/>
            <person name="Vogl K."/>
            <person name="Liu Z."/>
            <person name="Imhoff J."/>
            <person name="Thiel V."/>
            <person name="Frigaard N.-U."/>
            <person name="Bryant D."/>
            <person name="Woyke T."/>
        </authorList>
    </citation>
    <scope>NUCLEOTIDE SEQUENCE [LARGE SCALE GENOMIC DNA]</scope>
    <source>
        <strain evidence="4 5">8321</strain>
    </source>
</reference>
<dbReference type="Pfam" id="PF00685">
    <property type="entry name" value="Sulfotransfer_1"/>
    <property type="match status" value="1"/>
</dbReference>